<protein>
    <recommendedName>
        <fullName evidence="6">Helicase ATP-binding domain-containing protein</fullName>
    </recommendedName>
</protein>
<keyword evidence="2" id="KW-0378">Hydrolase</keyword>
<evidence type="ECO:0000256" key="4">
    <source>
        <dbReference type="ARBA" id="ARBA00022840"/>
    </source>
</evidence>
<keyword evidence="1" id="KW-0547">Nucleotide-binding</keyword>
<dbReference type="GO" id="GO:0043596">
    <property type="term" value="C:nuclear replication fork"/>
    <property type="evidence" value="ECO:0007669"/>
    <property type="project" value="TreeGrafter"/>
</dbReference>
<dbReference type="Pfam" id="PF04851">
    <property type="entry name" value="ResIII"/>
    <property type="match status" value="1"/>
</dbReference>
<dbReference type="GO" id="GO:0016787">
    <property type="term" value="F:hydrolase activity"/>
    <property type="evidence" value="ECO:0007669"/>
    <property type="project" value="UniProtKB-KW"/>
</dbReference>
<sequence length="1130" mass="129197">MNPLDTLKDKLKVKPTLEERELVEVVVGAPKQEELTIRNITIREDINKDYKRDALKEKLKTSKLSKVTIKIPVKEVIEKPSSAPAFPIQTKAKKIPQKLTLVVEEEGEEGEEGEKELVEEAPPKKRGRRTEKVKKGVAILGPEEYVKIGDVPITDRIYPKEAPIKYKVSSYYMNNREIFVNFINSLFEPYKQELEDDSADISCDTIGRGSESFSLLTHQKIVRDYINLYTPYRGLLLYHGLGSGKTASSIAIAEGMKSSKKIIVMTPASLRRNYMEELKKAGDFIYKKNQFWSWISTDTHPDQIDTLSALLSLPVEYIKRKHGAWLINIKQAPNYTSLSSQDKKSLDDQLDEMIQTKYTFINYNGLRANRLKELTNNFEKNLFDDAVVIIDEAHNFISRIVNKIGKEKEVETNVRGEKEYLPKALSLKLYHYLQDAKNARVVLLSGTPIINYPNEIGVLFNILRGYIKTWEIQLDVKTNKKVTTESLRELLLRDKVLDYLEYSPTSGKLYVTRNPLGFKNKIKESSGYLGVTNEKKDPSGRNIIDPEFVSDDDFERKLIGYLRKNDIDVLPNSVKIHNYTALPDKLDSFITRFIDPVTKNVKNVESFKKRIVGLTSYFRSAQEDLLPKYEKNPDYYHVVKIPMSDYQFKVYEAARKEERKMEKSSKKKQGAVDKDGVFKDATSTYRIFSRLFCNFVMPVPPGRPMPRDTGEVQDLGELLKDADKEEDKQDLDAENEGELEGDVALNALGDATYTQRIDNAIKEIREHADEFLSPEGLQTYSPKFLHILDNINDPDYKGLHLVYSQFRTLEGIGLFTMVLEANGYAQFKIIKSPTGVWEIKMKESDVGKPTFALYTGTETAEEKEIIRNIYNGDWDTIPTNIAAQLREISNNNNMGEIIKIFMITSSGSEGINLRNTRYVHIMEPYWHPVRVEQVIGRARRICSHKDLPPALQSVEVFLYLMTFTPEQIKSGDSIELKLKDLSKRDPKIPLTSDEALYEISSIKEEVNTQLITAVKESAIDCAIYSHNSKENLHCLNFDEPSNNTFAYNPSISSDQTDVVAKLNKKKIEWSAKPVKIYGVQYAARKMNEQLYNIYDLTSYENAKKTGDNPLLVGTLEINSNGEKIFKTLVL</sequence>
<dbReference type="SUPFAM" id="SSF52540">
    <property type="entry name" value="P-loop containing nucleoside triphosphate hydrolases"/>
    <property type="match status" value="2"/>
</dbReference>
<dbReference type="PROSITE" id="PS00690">
    <property type="entry name" value="DEAH_ATP_HELICASE"/>
    <property type="match status" value="1"/>
</dbReference>
<dbReference type="SMART" id="SM00487">
    <property type="entry name" value="DEXDc"/>
    <property type="match status" value="1"/>
</dbReference>
<dbReference type="PANTHER" id="PTHR45766">
    <property type="entry name" value="DNA ANNEALING HELICASE AND ENDONUCLEASE ZRANB3 FAMILY MEMBER"/>
    <property type="match status" value="1"/>
</dbReference>
<dbReference type="Pfam" id="PF00271">
    <property type="entry name" value="Helicase_C"/>
    <property type="match status" value="1"/>
</dbReference>
<dbReference type="InterPro" id="IPR001650">
    <property type="entry name" value="Helicase_C-like"/>
</dbReference>
<reference evidence="7" key="1">
    <citation type="journal article" date="2020" name="Nature">
        <title>Giant virus diversity and host interactions through global metagenomics.</title>
        <authorList>
            <person name="Schulz F."/>
            <person name="Roux S."/>
            <person name="Paez-Espino D."/>
            <person name="Jungbluth S."/>
            <person name="Walsh D.A."/>
            <person name="Denef V.J."/>
            <person name="McMahon K.D."/>
            <person name="Konstantinidis K.T."/>
            <person name="Eloe-Fadrosh E.A."/>
            <person name="Kyrpides N.C."/>
            <person name="Woyke T."/>
        </authorList>
    </citation>
    <scope>NUCLEOTIDE SEQUENCE</scope>
    <source>
        <strain evidence="7">GVMAG-M-3300023174-5</strain>
    </source>
</reference>
<feature type="compositionally biased region" description="Acidic residues" evidence="5">
    <location>
        <begin position="105"/>
        <end position="114"/>
    </location>
</feature>
<dbReference type="InterPro" id="IPR014001">
    <property type="entry name" value="Helicase_ATP-bd"/>
</dbReference>
<dbReference type="GO" id="GO:0006281">
    <property type="term" value="P:DNA repair"/>
    <property type="evidence" value="ECO:0007669"/>
    <property type="project" value="TreeGrafter"/>
</dbReference>
<dbReference type="EMBL" id="MN739668">
    <property type="protein sequence ID" value="QHT19685.1"/>
    <property type="molecule type" value="Genomic_DNA"/>
</dbReference>
<organism evidence="7">
    <name type="scientific">viral metagenome</name>
    <dbReference type="NCBI Taxonomy" id="1070528"/>
    <lineage>
        <taxon>unclassified sequences</taxon>
        <taxon>metagenomes</taxon>
        <taxon>organismal metagenomes</taxon>
    </lineage>
</organism>
<evidence type="ECO:0000256" key="1">
    <source>
        <dbReference type="ARBA" id="ARBA00022741"/>
    </source>
</evidence>
<evidence type="ECO:0000313" key="7">
    <source>
        <dbReference type="EMBL" id="QHT19685.1"/>
    </source>
</evidence>
<keyword evidence="3" id="KW-0347">Helicase</keyword>
<feature type="domain" description="Helicase ATP-binding" evidence="6">
    <location>
        <begin position="226"/>
        <end position="466"/>
    </location>
</feature>
<dbReference type="PROSITE" id="PS51192">
    <property type="entry name" value="HELICASE_ATP_BIND_1"/>
    <property type="match status" value="1"/>
</dbReference>
<dbReference type="GO" id="GO:0004386">
    <property type="term" value="F:helicase activity"/>
    <property type="evidence" value="ECO:0007669"/>
    <property type="project" value="UniProtKB-KW"/>
</dbReference>
<feature type="region of interest" description="Disordered" evidence="5">
    <location>
        <begin position="105"/>
        <end position="124"/>
    </location>
</feature>
<dbReference type="GO" id="GO:0003677">
    <property type="term" value="F:DNA binding"/>
    <property type="evidence" value="ECO:0007669"/>
    <property type="project" value="InterPro"/>
</dbReference>
<dbReference type="Gene3D" id="3.40.50.300">
    <property type="entry name" value="P-loop containing nucleotide triphosphate hydrolases"/>
    <property type="match status" value="2"/>
</dbReference>
<dbReference type="AlphaFoldDB" id="A0A6C0DWX7"/>
<proteinExistence type="predicted"/>
<evidence type="ECO:0000259" key="6">
    <source>
        <dbReference type="PROSITE" id="PS51192"/>
    </source>
</evidence>
<dbReference type="InterPro" id="IPR027417">
    <property type="entry name" value="P-loop_NTPase"/>
</dbReference>
<accession>A0A6C0DWX7</accession>
<evidence type="ECO:0000256" key="5">
    <source>
        <dbReference type="SAM" id="MobiDB-lite"/>
    </source>
</evidence>
<dbReference type="PANTHER" id="PTHR45766:SF3">
    <property type="entry name" value="DNA ANNEALING HELICASE AND ENDONUCLEASE ZRANB3"/>
    <property type="match status" value="1"/>
</dbReference>
<dbReference type="GO" id="GO:0031297">
    <property type="term" value="P:replication fork processing"/>
    <property type="evidence" value="ECO:0007669"/>
    <property type="project" value="TreeGrafter"/>
</dbReference>
<dbReference type="InterPro" id="IPR002464">
    <property type="entry name" value="DNA/RNA_helicase_DEAH_CS"/>
</dbReference>
<dbReference type="InterPro" id="IPR006935">
    <property type="entry name" value="Helicase/UvrB_N"/>
</dbReference>
<keyword evidence="4" id="KW-0067">ATP-binding</keyword>
<name>A0A6C0DWX7_9ZZZZ</name>
<dbReference type="GO" id="GO:0005524">
    <property type="term" value="F:ATP binding"/>
    <property type="evidence" value="ECO:0007669"/>
    <property type="project" value="UniProtKB-KW"/>
</dbReference>
<evidence type="ECO:0000256" key="3">
    <source>
        <dbReference type="ARBA" id="ARBA00022806"/>
    </source>
</evidence>
<evidence type="ECO:0000256" key="2">
    <source>
        <dbReference type="ARBA" id="ARBA00022801"/>
    </source>
</evidence>
<dbReference type="GO" id="GO:0004520">
    <property type="term" value="F:DNA endonuclease activity"/>
    <property type="evidence" value="ECO:0007669"/>
    <property type="project" value="TreeGrafter"/>
</dbReference>